<dbReference type="EMBL" id="UZAM01007643">
    <property type="protein sequence ID" value="VDP00502.1"/>
    <property type="molecule type" value="Genomic_DNA"/>
</dbReference>
<name>A0A183IHZ7_9BILA</name>
<dbReference type="InterPro" id="IPR023415">
    <property type="entry name" value="LDLR_class-A_CS"/>
</dbReference>
<feature type="disulfide bond" evidence="2">
    <location>
        <begin position="10"/>
        <end position="28"/>
    </location>
</feature>
<protein>
    <submittedName>
        <fullName evidence="5">Prohormone-4</fullName>
    </submittedName>
</protein>
<dbReference type="Gene3D" id="4.10.400.10">
    <property type="entry name" value="Low-density Lipoprotein Receptor"/>
    <property type="match status" value="1"/>
</dbReference>
<dbReference type="SMART" id="SM00192">
    <property type="entry name" value="LDLa"/>
    <property type="match status" value="1"/>
</dbReference>
<evidence type="ECO:0000313" key="3">
    <source>
        <dbReference type="EMBL" id="VDP00502.1"/>
    </source>
</evidence>
<reference evidence="5" key="1">
    <citation type="submission" date="2016-06" db="UniProtKB">
        <authorList>
            <consortium name="WormBaseParasite"/>
        </authorList>
    </citation>
    <scope>IDENTIFICATION</scope>
</reference>
<proteinExistence type="predicted"/>
<dbReference type="Pfam" id="PF00057">
    <property type="entry name" value="Ldl_recept_a"/>
    <property type="match status" value="1"/>
</dbReference>
<reference evidence="3 4" key="2">
    <citation type="submission" date="2018-11" db="EMBL/GenBank/DDBJ databases">
        <authorList>
            <consortium name="Pathogen Informatics"/>
        </authorList>
    </citation>
    <scope>NUCLEOTIDE SEQUENCE [LARGE SCALE GENOMIC DNA]</scope>
</reference>
<keyword evidence="4" id="KW-1185">Reference proteome</keyword>
<sequence>MCPSWKPFQCVYGECIPLQYLCDGSRDCTNGYDEDINMCTAARRPPAIETAALFMQLNAVHGEDFLANLFGEKARGNFVRYGGVLKIAIALSESPTYRQFAQSIHMPPREMMYFVRTLEALSESNLDDVKDLGFSNSEIPVMKFYTDNLRRTGFF</sequence>
<evidence type="ECO:0000313" key="4">
    <source>
        <dbReference type="Proteomes" id="UP000270296"/>
    </source>
</evidence>
<keyword evidence="1 2" id="KW-1015">Disulfide bond</keyword>
<evidence type="ECO:0000256" key="2">
    <source>
        <dbReference type="PROSITE-ProRule" id="PRU00124"/>
    </source>
</evidence>
<dbReference type="PROSITE" id="PS50068">
    <property type="entry name" value="LDLRA_2"/>
    <property type="match status" value="1"/>
</dbReference>
<accession>A0A183IHZ7</accession>
<comment type="caution">
    <text evidence="2">Lacks conserved residue(s) required for the propagation of feature annotation.</text>
</comment>
<dbReference type="Proteomes" id="UP000270296">
    <property type="component" value="Unassembled WGS sequence"/>
</dbReference>
<dbReference type="PANTHER" id="PTHR20967:SF0">
    <property type="entry name" value="PROHORMONE-4"/>
    <property type="match status" value="1"/>
</dbReference>
<dbReference type="InterPro" id="IPR002172">
    <property type="entry name" value="LDrepeatLR_classA_rpt"/>
</dbReference>
<dbReference type="InterPro" id="IPR036055">
    <property type="entry name" value="LDL_receptor-like_sf"/>
</dbReference>
<dbReference type="CDD" id="cd00112">
    <property type="entry name" value="LDLa"/>
    <property type="match status" value="1"/>
</dbReference>
<organism evidence="5">
    <name type="scientific">Soboliphyme baturini</name>
    <dbReference type="NCBI Taxonomy" id="241478"/>
    <lineage>
        <taxon>Eukaryota</taxon>
        <taxon>Metazoa</taxon>
        <taxon>Ecdysozoa</taxon>
        <taxon>Nematoda</taxon>
        <taxon>Enoplea</taxon>
        <taxon>Dorylaimia</taxon>
        <taxon>Dioctophymatida</taxon>
        <taxon>Dioctophymatoidea</taxon>
        <taxon>Soboliphymatidae</taxon>
        <taxon>Soboliphyme</taxon>
    </lineage>
</organism>
<dbReference type="InterPro" id="IPR053103">
    <property type="entry name" value="IDLSRF-like_peptide"/>
</dbReference>
<dbReference type="OrthoDB" id="6239681at2759"/>
<evidence type="ECO:0000313" key="5">
    <source>
        <dbReference type="WBParaSite" id="SBAD_0000339601-mRNA-1"/>
    </source>
</evidence>
<dbReference type="AlphaFoldDB" id="A0A183IHZ7"/>
<evidence type="ECO:0000256" key="1">
    <source>
        <dbReference type="ARBA" id="ARBA00023157"/>
    </source>
</evidence>
<dbReference type="PANTHER" id="PTHR20967">
    <property type="entry name" value="PROHORMONE-4"/>
    <property type="match status" value="1"/>
</dbReference>
<gene>
    <name evidence="3" type="ORF">SBAD_LOCUS3242</name>
</gene>
<dbReference type="SUPFAM" id="SSF57424">
    <property type="entry name" value="LDL receptor-like module"/>
    <property type="match status" value="1"/>
</dbReference>
<dbReference type="PROSITE" id="PS01209">
    <property type="entry name" value="LDLRA_1"/>
    <property type="match status" value="1"/>
</dbReference>
<dbReference type="WBParaSite" id="SBAD_0000339601-mRNA-1">
    <property type="protein sequence ID" value="SBAD_0000339601-mRNA-1"/>
    <property type="gene ID" value="SBAD_0000339601"/>
</dbReference>